<protein>
    <recommendedName>
        <fullName evidence="4">Ependymin-like 1</fullName>
    </recommendedName>
</protein>
<dbReference type="GO" id="GO:0005509">
    <property type="term" value="F:calcium ion binding"/>
    <property type="evidence" value="ECO:0007669"/>
    <property type="project" value="InterPro"/>
</dbReference>
<accession>A0AAR2M5W3</accession>
<dbReference type="InterPro" id="IPR001299">
    <property type="entry name" value="Ependymin"/>
</dbReference>
<dbReference type="GO" id="GO:0005576">
    <property type="term" value="C:extracellular region"/>
    <property type="evidence" value="ECO:0007669"/>
    <property type="project" value="InterPro"/>
</dbReference>
<keyword evidence="3" id="KW-1185">Reference proteome</keyword>
<dbReference type="Proteomes" id="UP001501920">
    <property type="component" value="Chromosome 22"/>
</dbReference>
<dbReference type="GO" id="GO:0005764">
    <property type="term" value="C:lysosome"/>
    <property type="evidence" value="ECO:0007669"/>
    <property type="project" value="TreeGrafter"/>
</dbReference>
<dbReference type="PRINTS" id="PR00317">
    <property type="entry name" value="EPENDYMIN"/>
</dbReference>
<dbReference type="SMART" id="SM00026">
    <property type="entry name" value="EPEND"/>
    <property type="match status" value="1"/>
</dbReference>
<proteinExistence type="inferred from homology"/>
<dbReference type="Pfam" id="PF00811">
    <property type="entry name" value="Ependymin"/>
    <property type="match status" value="1"/>
</dbReference>
<dbReference type="PANTHER" id="PTHR10697:SF5">
    <property type="entry name" value="EPENDYMIN-RELATED"/>
    <property type="match status" value="1"/>
</dbReference>
<reference evidence="2" key="3">
    <citation type="submission" date="2025-09" db="UniProtKB">
        <authorList>
            <consortium name="Ensembl"/>
        </authorList>
    </citation>
    <scope>IDENTIFICATION</scope>
</reference>
<dbReference type="GeneTree" id="ENSGT00940000164430"/>
<evidence type="ECO:0000256" key="1">
    <source>
        <dbReference type="ARBA" id="ARBA00010771"/>
    </source>
</evidence>
<name>A0AAR2M5W3_PYGNA</name>
<comment type="similarity">
    <text evidence="1">Belongs to the ependymin family.</text>
</comment>
<sequence>MCCFAESPPELEGSLSVMAANGGSLLLGKYMYDAIGQRIRFGDFGQFPNATLHDDILLLYKEGVMYKINKKDQSCIKKELTDTFHLMEIPANATLLGQITLGSFAEHHQGLLVNSWTGLAPASDARYFLSFTQFGCLPTSSVYQSSQAGWIITSYFDIILGIKDPSPLTPPPFCKNATIERGENGNFFDALF</sequence>
<reference evidence="2" key="2">
    <citation type="submission" date="2025-08" db="UniProtKB">
        <authorList>
            <consortium name="Ensembl"/>
        </authorList>
    </citation>
    <scope>IDENTIFICATION</scope>
</reference>
<reference evidence="2 3" key="1">
    <citation type="submission" date="2020-10" db="EMBL/GenBank/DDBJ databases">
        <title>Pygocentrus nattereri (red-bellied piranha) genome, fPygNat1, primary haplotype.</title>
        <authorList>
            <person name="Myers G."/>
            <person name="Meyer A."/>
            <person name="Karagic N."/>
            <person name="Pippel M."/>
            <person name="Winkler S."/>
            <person name="Tracey A."/>
            <person name="Wood J."/>
            <person name="Formenti G."/>
            <person name="Howe K."/>
            <person name="Fedrigo O."/>
            <person name="Jarvis E.D."/>
        </authorList>
    </citation>
    <scope>NUCLEOTIDE SEQUENCE [LARGE SCALE GENOMIC DNA]</scope>
</reference>
<dbReference type="Ensembl" id="ENSPNAT00000065611.1">
    <property type="protein sequence ID" value="ENSPNAP00000082809.1"/>
    <property type="gene ID" value="ENSPNAG00000036332.1"/>
</dbReference>
<organism evidence="2 3">
    <name type="scientific">Pygocentrus nattereri</name>
    <name type="common">Red-bellied piranha</name>
    <dbReference type="NCBI Taxonomy" id="42514"/>
    <lineage>
        <taxon>Eukaryota</taxon>
        <taxon>Metazoa</taxon>
        <taxon>Chordata</taxon>
        <taxon>Craniata</taxon>
        <taxon>Vertebrata</taxon>
        <taxon>Euteleostomi</taxon>
        <taxon>Actinopterygii</taxon>
        <taxon>Neopterygii</taxon>
        <taxon>Teleostei</taxon>
        <taxon>Ostariophysi</taxon>
        <taxon>Characiformes</taxon>
        <taxon>Characoidei</taxon>
        <taxon>Pygocentrus</taxon>
    </lineage>
</organism>
<dbReference type="PANTHER" id="PTHR10697">
    <property type="entry name" value="MAMMALIAN EPENDYMIN-RELATED PROTEIN 1"/>
    <property type="match status" value="1"/>
</dbReference>
<dbReference type="AlphaFoldDB" id="A0AAR2M5W3"/>
<evidence type="ECO:0000313" key="2">
    <source>
        <dbReference type="Ensembl" id="ENSPNAP00000082809.1"/>
    </source>
</evidence>
<dbReference type="GO" id="GO:0007160">
    <property type="term" value="P:cell-matrix adhesion"/>
    <property type="evidence" value="ECO:0007669"/>
    <property type="project" value="InterPro"/>
</dbReference>
<evidence type="ECO:0000313" key="3">
    <source>
        <dbReference type="Proteomes" id="UP001501920"/>
    </source>
</evidence>
<evidence type="ECO:0008006" key="4">
    <source>
        <dbReference type="Google" id="ProtNLM"/>
    </source>
</evidence>